<evidence type="ECO:0000313" key="2">
    <source>
        <dbReference type="EMBL" id="OPX46681.1"/>
    </source>
</evidence>
<gene>
    <name evidence="2" type="ORF">CLTHE_25010</name>
</gene>
<name>A0A1V4STR1_9CLOT</name>
<evidence type="ECO:0000313" key="3">
    <source>
        <dbReference type="Proteomes" id="UP000191448"/>
    </source>
</evidence>
<feature type="transmembrane region" description="Helical" evidence="1">
    <location>
        <begin position="40"/>
        <end position="59"/>
    </location>
</feature>
<feature type="transmembrane region" description="Helical" evidence="1">
    <location>
        <begin position="12"/>
        <end position="28"/>
    </location>
</feature>
<dbReference type="Proteomes" id="UP000191448">
    <property type="component" value="Unassembled WGS sequence"/>
</dbReference>
<keyword evidence="1" id="KW-0472">Membrane</keyword>
<dbReference type="AlphaFoldDB" id="A0A1V4STR1"/>
<dbReference type="EMBL" id="LTAY01000070">
    <property type="protein sequence ID" value="OPX46681.1"/>
    <property type="molecule type" value="Genomic_DNA"/>
</dbReference>
<reference evidence="2 3" key="1">
    <citation type="submission" date="2016-02" db="EMBL/GenBank/DDBJ databases">
        <title>Genome sequence of Clostridium thermobutyricum DSM 4928.</title>
        <authorList>
            <person name="Poehlein A."/>
            <person name="Daniel R."/>
        </authorList>
    </citation>
    <scope>NUCLEOTIDE SEQUENCE [LARGE SCALE GENOMIC DNA]</scope>
    <source>
        <strain evidence="2 3">DSM 4928</strain>
    </source>
</reference>
<protein>
    <submittedName>
        <fullName evidence="2">Uncharacterized protein</fullName>
    </submittedName>
</protein>
<comment type="caution">
    <text evidence="2">The sequence shown here is derived from an EMBL/GenBank/DDBJ whole genome shotgun (WGS) entry which is preliminary data.</text>
</comment>
<keyword evidence="1" id="KW-1133">Transmembrane helix</keyword>
<evidence type="ECO:0000256" key="1">
    <source>
        <dbReference type="SAM" id="Phobius"/>
    </source>
</evidence>
<dbReference type="OrthoDB" id="1953575at2"/>
<dbReference type="RefSeq" id="WP_080023765.1">
    <property type="nucleotide sequence ID" value="NZ_LTAY01000070.1"/>
</dbReference>
<keyword evidence="1" id="KW-0812">Transmembrane</keyword>
<organism evidence="2 3">
    <name type="scientific">Clostridium thermobutyricum DSM 4928</name>
    <dbReference type="NCBI Taxonomy" id="1121339"/>
    <lineage>
        <taxon>Bacteria</taxon>
        <taxon>Bacillati</taxon>
        <taxon>Bacillota</taxon>
        <taxon>Clostridia</taxon>
        <taxon>Eubacteriales</taxon>
        <taxon>Clostridiaceae</taxon>
        <taxon>Clostridium</taxon>
    </lineage>
</organism>
<proteinExistence type="predicted"/>
<accession>A0A1V4STR1</accession>
<sequence length="160" mass="18313">MMHREIVVRKKAPVIAISLVIITCMLYIHEGLKFIKFESINTLKLCNIIIIAFTILILLREILSCSISYKYAVIADKLIVNKIFRSNERNLASVKISDIQYIGPKSDAPKGIKCKSVGSFACNLFGKSTCTCIYKRDNQYYRFSFEPSSKFICRINEKLI</sequence>